<proteinExistence type="inferred from homology"/>
<evidence type="ECO:0000256" key="1">
    <source>
        <dbReference type="ARBA" id="ARBA00013213"/>
    </source>
</evidence>
<evidence type="ECO:0000256" key="4">
    <source>
        <dbReference type="RuleBase" id="RU000579"/>
    </source>
</evidence>
<keyword evidence="4" id="KW-0791">Threonine biosynthesis</keyword>
<dbReference type="EMBL" id="KV918971">
    <property type="protein sequence ID" value="OSX73960.1"/>
    <property type="molecule type" value="Genomic_DNA"/>
</dbReference>
<dbReference type="UniPathway" id="UPA00050">
    <property type="reaction ID" value="UER00063"/>
</dbReference>
<accession>A0A1X6NZL5</accession>
<comment type="pathway">
    <text evidence="4">Amino-acid biosynthesis; L-methionine biosynthesis via de novo pathway; L-homoserine from L-aspartate: step 3/3.</text>
</comment>
<dbReference type="Gene3D" id="3.40.50.720">
    <property type="entry name" value="NAD(P)-binding Rossmann-like Domain"/>
    <property type="match status" value="1"/>
</dbReference>
<keyword evidence="8" id="KW-1185">Reference proteome</keyword>
<dbReference type="GO" id="GO:0004412">
    <property type="term" value="F:homoserine dehydrogenase activity"/>
    <property type="evidence" value="ECO:0007669"/>
    <property type="project" value="UniProtKB-EC"/>
</dbReference>
<organism evidence="7 8">
    <name type="scientific">Porphyra umbilicalis</name>
    <name type="common">Purple laver</name>
    <name type="synonym">Red alga</name>
    <dbReference type="NCBI Taxonomy" id="2786"/>
    <lineage>
        <taxon>Eukaryota</taxon>
        <taxon>Rhodophyta</taxon>
        <taxon>Bangiophyceae</taxon>
        <taxon>Bangiales</taxon>
        <taxon>Bangiaceae</taxon>
        <taxon>Porphyra</taxon>
    </lineage>
</organism>
<comment type="catalytic activity">
    <reaction evidence="4">
        <text>L-homoserine + NADP(+) = L-aspartate 4-semialdehyde + NADPH + H(+)</text>
        <dbReference type="Rhea" id="RHEA:15761"/>
        <dbReference type="ChEBI" id="CHEBI:15378"/>
        <dbReference type="ChEBI" id="CHEBI:57476"/>
        <dbReference type="ChEBI" id="CHEBI:57783"/>
        <dbReference type="ChEBI" id="CHEBI:58349"/>
        <dbReference type="ChEBI" id="CHEBI:537519"/>
        <dbReference type="EC" id="1.1.1.3"/>
    </reaction>
</comment>
<dbReference type="PANTHER" id="PTHR43070:SF3">
    <property type="entry name" value="HOMOSERINE DEHYDROGENASE"/>
    <property type="match status" value="1"/>
</dbReference>
<keyword evidence="4" id="KW-0028">Amino-acid biosynthesis</keyword>
<dbReference type="AlphaFoldDB" id="A0A1X6NZL5"/>
<evidence type="ECO:0000259" key="6">
    <source>
        <dbReference type="Pfam" id="PF00742"/>
    </source>
</evidence>
<comment type="pathway">
    <text evidence="4">Amino-acid biosynthesis; L-threonine biosynthesis; L-threonine from L-aspartate: step 3/5.</text>
</comment>
<dbReference type="GO" id="GO:0009088">
    <property type="term" value="P:threonine biosynthetic process"/>
    <property type="evidence" value="ECO:0007669"/>
    <property type="project" value="UniProtKB-UniPathway"/>
</dbReference>
<keyword evidence="4" id="KW-0486">Methionine biosynthesis</keyword>
<dbReference type="PANTHER" id="PTHR43070">
    <property type="match status" value="1"/>
</dbReference>
<keyword evidence="3 4" id="KW-0560">Oxidoreductase</keyword>
<evidence type="ECO:0000313" key="7">
    <source>
        <dbReference type="EMBL" id="OSX73960.1"/>
    </source>
</evidence>
<sequence>MDVAVILLGVGGVGRAVLARLGRAAPAVTGVTFRLVALVDSAVILTAAAPPGGAPAPAAVAYLDAPTLDAAAAAKAGGRPLAGLAAAHPVTATARGGGGDHDQGVLLALAASAAAAGATPLLIDASASAATTALLVAAAAAGVRVVSANKVPFSSAFSAFAALLPAPGAADDGGARASRSRRLVRAESAVAAGTPAIAALTRLVASGDAVTHIVGCFSGTLGVLTTAVAGGTRLSVAVAAARAAGITEPDPRADLSGVDVARKALILGRLAGCTTAGLADVRLEPFVPAAHLDAGGGGVDAWLAALPAADAGAAAAVAAAAAAGVVRRYVGAVDVAAGTVTVGWVELAPDSALAGLAGSTNAVVVTSGSYPRGEELVIRGSGAGVDVTAVGVVADAVELAHTAAVG</sequence>
<dbReference type="Pfam" id="PF00742">
    <property type="entry name" value="Homoserine_dh"/>
    <property type="match status" value="1"/>
</dbReference>
<dbReference type="GO" id="GO:0009086">
    <property type="term" value="P:methionine biosynthetic process"/>
    <property type="evidence" value="ECO:0007669"/>
    <property type="project" value="UniProtKB-KW"/>
</dbReference>
<dbReference type="InterPro" id="IPR001342">
    <property type="entry name" value="HDH_cat"/>
</dbReference>
<name>A0A1X6NZL5_PORUM</name>
<feature type="domain" description="Homoserine dehydrogenase catalytic" evidence="6">
    <location>
        <begin position="195"/>
        <end position="396"/>
    </location>
</feature>
<dbReference type="EC" id="1.1.1.3" evidence="1 4"/>
<evidence type="ECO:0000256" key="3">
    <source>
        <dbReference type="ARBA" id="ARBA00023002"/>
    </source>
</evidence>
<dbReference type="UniPathway" id="UPA00051">
    <property type="reaction ID" value="UER00465"/>
</dbReference>
<comment type="similarity">
    <text evidence="5">Belongs to the homoserine dehydrogenase family.</text>
</comment>
<dbReference type="SUPFAM" id="SSF51735">
    <property type="entry name" value="NAD(P)-binding Rossmann-fold domains"/>
    <property type="match status" value="1"/>
</dbReference>
<dbReference type="PROSITE" id="PS01042">
    <property type="entry name" value="HOMOSER_DHGENASE"/>
    <property type="match status" value="1"/>
</dbReference>
<reference evidence="7 8" key="1">
    <citation type="submission" date="2017-03" db="EMBL/GenBank/DDBJ databases">
        <title>WGS assembly of Porphyra umbilicalis.</title>
        <authorList>
            <person name="Brawley S.H."/>
            <person name="Blouin N.A."/>
            <person name="Ficko-Blean E."/>
            <person name="Wheeler G.L."/>
            <person name="Lohr M."/>
            <person name="Goodson H.V."/>
            <person name="Jenkins J.W."/>
            <person name="Blaby-Haas C.E."/>
            <person name="Helliwell K.E."/>
            <person name="Chan C."/>
            <person name="Marriage T."/>
            <person name="Bhattacharya D."/>
            <person name="Klein A.S."/>
            <person name="Badis Y."/>
            <person name="Brodie J."/>
            <person name="Cao Y."/>
            <person name="Collen J."/>
            <person name="Dittami S.M."/>
            <person name="Gachon C.M."/>
            <person name="Green B.R."/>
            <person name="Karpowicz S."/>
            <person name="Kim J.W."/>
            <person name="Kudahl U."/>
            <person name="Lin S."/>
            <person name="Michel G."/>
            <person name="Mittag M."/>
            <person name="Olson B.J."/>
            <person name="Pangilinan J."/>
            <person name="Peng Y."/>
            <person name="Qiu H."/>
            <person name="Shu S."/>
            <person name="Singer J.T."/>
            <person name="Smith A.G."/>
            <person name="Sprecher B.N."/>
            <person name="Wagner V."/>
            <person name="Wang W."/>
            <person name="Wang Z.-Y."/>
            <person name="Yan J."/>
            <person name="Yarish C."/>
            <person name="Zoeuner-Riek S."/>
            <person name="Zhuang Y."/>
            <person name="Zou Y."/>
            <person name="Lindquist E.A."/>
            <person name="Grimwood J."/>
            <person name="Barry K."/>
            <person name="Rokhsar D.S."/>
            <person name="Schmutz J."/>
            <person name="Stiller J.W."/>
            <person name="Grossman A.R."/>
            <person name="Prochnik S.E."/>
        </authorList>
    </citation>
    <scope>NUCLEOTIDE SEQUENCE [LARGE SCALE GENOMIC DNA]</scope>
    <source>
        <strain evidence="7">4086291</strain>
    </source>
</reference>
<evidence type="ECO:0000256" key="5">
    <source>
        <dbReference type="RuleBase" id="RU004171"/>
    </source>
</evidence>
<dbReference type="InterPro" id="IPR019811">
    <property type="entry name" value="HDH_CS"/>
</dbReference>
<dbReference type="OrthoDB" id="67851at2759"/>
<keyword evidence="2 4" id="KW-0521">NADP</keyword>
<dbReference type="Proteomes" id="UP000218209">
    <property type="component" value="Unassembled WGS sequence"/>
</dbReference>
<evidence type="ECO:0000256" key="2">
    <source>
        <dbReference type="ARBA" id="ARBA00022857"/>
    </source>
</evidence>
<dbReference type="Gene3D" id="3.30.360.10">
    <property type="entry name" value="Dihydrodipicolinate Reductase, domain 2"/>
    <property type="match status" value="1"/>
</dbReference>
<dbReference type="InterPro" id="IPR036291">
    <property type="entry name" value="NAD(P)-bd_dom_sf"/>
</dbReference>
<gene>
    <name evidence="7" type="ORF">BU14_0317s0021</name>
</gene>
<dbReference type="InterPro" id="IPR011147">
    <property type="entry name" value="Bifunc_Aspkin/hSer_DH"/>
</dbReference>
<dbReference type="SUPFAM" id="SSF55347">
    <property type="entry name" value="Glyceraldehyde-3-phosphate dehydrogenase-like, C-terminal domain"/>
    <property type="match status" value="1"/>
</dbReference>
<protein>
    <recommendedName>
        <fullName evidence="1 4">Homoserine dehydrogenase</fullName>
        <ecNumber evidence="1 4">1.1.1.3</ecNumber>
    </recommendedName>
</protein>
<evidence type="ECO:0000313" key="8">
    <source>
        <dbReference type="Proteomes" id="UP000218209"/>
    </source>
</evidence>